<evidence type="ECO:0000256" key="1">
    <source>
        <dbReference type="SAM" id="MobiDB-lite"/>
    </source>
</evidence>
<dbReference type="EMBL" id="MNYR01000011">
    <property type="protein sequence ID" value="OIP56597.1"/>
    <property type="molecule type" value="Genomic_DNA"/>
</dbReference>
<dbReference type="AlphaFoldDB" id="A0A1J5F8J8"/>
<feature type="compositionally biased region" description="Basic and acidic residues" evidence="1">
    <location>
        <begin position="28"/>
        <end position="50"/>
    </location>
</feature>
<evidence type="ECO:0000313" key="3">
    <source>
        <dbReference type="Proteomes" id="UP000183922"/>
    </source>
</evidence>
<organism evidence="2 3">
    <name type="scientific">Candidatus Kuenenbacteria bacterium CG2_30_39_24</name>
    <dbReference type="NCBI Taxonomy" id="1805236"/>
    <lineage>
        <taxon>Bacteria</taxon>
        <taxon>Candidatus Kueneniibacteriota</taxon>
    </lineage>
</organism>
<gene>
    <name evidence="2" type="ORF">AUK13_00655</name>
</gene>
<sequence>MNLAKNPFKKEKGPDFKNLDLTLPKKVSPIERTVDQKAEIAREKLERLGSRQESSLEGDQPSLKGPAPRSQPAAVSKSKQLKEIESVLQEDLETIYFKMDEAHRRMFREEGERVAREIEAIIHTGRAIAVKVLELIKRWLRLIPGVNKFFLEQEAKIKTDKIIKINTHH</sequence>
<dbReference type="Proteomes" id="UP000183922">
    <property type="component" value="Unassembled WGS sequence"/>
</dbReference>
<evidence type="ECO:0000313" key="2">
    <source>
        <dbReference type="EMBL" id="OIP56597.1"/>
    </source>
</evidence>
<accession>A0A1J5F8J8</accession>
<feature type="compositionally biased region" description="Basic and acidic residues" evidence="1">
    <location>
        <begin position="8"/>
        <end position="18"/>
    </location>
</feature>
<reference evidence="2 3" key="1">
    <citation type="journal article" date="2016" name="Environ. Microbiol.">
        <title>Genomic resolution of a cold subsurface aquifer community provides metabolic insights for novel microbes adapted to high CO concentrations.</title>
        <authorList>
            <person name="Probst A.J."/>
            <person name="Castelle C.J."/>
            <person name="Singh A."/>
            <person name="Brown C.T."/>
            <person name="Anantharaman K."/>
            <person name="Sharon I."/>
            <person name="Hug L.A."/>
            <person name="Burstein D."/>
            <person name="Emerson J.B."/>
            <person name="Thomas B.C."/>
            <person name="Banfield J.F."/>
        </authorList>
    </citation>
    <scope>NUCLEOTIDE SEQUENCE [LARGE SCALE GENOMIC DNA]</scope>
    <source>
        <strain evidence="2">CG2_30_39_24</strain>
    </source>
</reference>
<comment type="caution">
    <text evidence="2">The sequence shown here is derived from an EMBL/GenBank/DDBJ whole genome shotgun (WGS) entry which is preliminary data.</text>
</comment>
<proteinExistence type="predicted"/>
<name>A0A1J5F8J8_9BACT</name>
<feature type="region of interest" description="Disordered" evidence="1">
    <location>
        <begin position="1"/>
        <end position="80"/>
    </location>
</feature>
<dbReference type="STRING" id="1805236.AUK13_00655"/>
<protein>
    <submittedName>
        <fullName evidence="2">Uncharacterized protein</fullName>
    </submittedName>
</protein>